<dbReference type="AlphaFoldDB" id="A0A8K1LHR0"/>
<dbReference type="SMART" id="SM00248">
    <property type="entry name" value="ANK"/>
    <property type="match status" value="7"/>
</dbReference>
<dbReference type="InterPro" id="IPR003959">
    <property type="entry name" value="ATPase_AAA_core"/>
</dbReference>
<feature type="repeat" description="ANK" evidence="4">
    <location>
        <begin position="897"/>
        <end position="929"/>
    </location>
</feature>
<feature type="compositionally biased region" description="Low complexity" evidence="5">
    <location>
        <begin position="765"/>
        <end position="778"/>
    </location>
</feature>
<feature type="region of interest" description="Disordered" evidence="5">
    <location>
        <begin position="323"/>
        <end position="348"/>
    </location>
</feature>
<dbReference type="EMBL" id="SWJQ01000433">
    <property type="protein sequence ID" value="TRZ14510.1"/>
    <property type="molecule type" value="Genomic_DNA"/>
</dbReference>
<dbReference type="InterPro" id="IPR052267">
    <property type="entry name" value="N-DRC_Component"/>
</dbReference>
<dbReference type="UniPathway" id="UPA00143"/>
<feature type="repeat" description="ANK" evidence="4">
    <location>
        <begin position="1068"/>
        <end position="1100"/>
    </location>
</feature>
<accession>A0A8K1LHR0</accession>
<keyword evidence="3" id="KW-0067">ATP-binding</keyword>
<dbReference type="Proteomes" id="UP000796761">
    <property type="component" value="Unassembled WGS sequence"/>
</dbReference>
<dbReference type="Gene3D" id="1.25.40.20">
    <property type="entry name" value="Ankyrin repeat-containing domain"/>
    <property type="match status" value="2"/>
</dbReference>
<evidence type="ECO:0000256" key="3">
    <source>
        <dbReference type="ARBA" id="ARBA00022840"/>
    </source>
</evidence>
<feature type="compositionally biased region" description="Basic and acidic residues" evidence="5">
    <location>
        <begin position="338"/>
        <end position="348"/>
    </location>
</feature>
<dbReference type="InterPro" id="IPR002110">
    <property type="entry name" value="Ankyrin_rpt"/>
</dbReference>
<keyword evidence="2" id="KW-0547">Nucleotide-binding</keyword>
<dbReference type="Gene3D" id="3.40.50.300">
    <property type="entry name" value="P-loop containing nucleotide triphosphate hydrolases"/>
    <property type="match status" value="1"/>
</dbReference>
<dbReference type="PROSITE" id="PS50088">
    <property type="entry name" value="ANK_REPEAT"/>
    <property type="match status" value="4"/>
</dbReference>
<dbReference type="GO" id="GO:0005524">
    <property type="term" value="F:ATP binding"/>
    <property type="evidence" value="ECO:0007669"/>
    <property type="project" value="UniProtKB-KW"/>
</dbReference>
<evidence type="ECO:0000313" key="7">
    <source>
        <dbReference type="EMBL" id="TRZ14510.1"/>
    </source>
</evidence>
<dbReference type="Pfam" id="PF07525">
    <property type="entry name" value="SOCS_box"/>
    <property type="match status" value="1"/>
</dbReference>
<feature type="region of interest" description="Disordered" evidence="5">
    <location>
        <begin position="760"/>
        <end position="779"/>
    </location>
</feature>
<dbReference type="InterPro" id="IPR036036">
    <property type="entry name" value="SOCS_box-like_dom_sf"/>
</dbReference>
<sequence length="1242" mass="139431">MWADTQRELDTMLQREREEFLQPEENLQKVMKMLATAYVQYLEIFRKLEAAHAHLIHQQKRAAVRTVLDGVIGRLLEIKREMVALEKSECHHMDGILMKLKRVPEDIEIPIPEYFIKENLRTLQEREEYLNEILLNAGLLKQEAVTAMTFEEGIKVIQVAERARQGRARAAFMKRIYLEEKRQNKKQEEETGKNPDDAAIHIQKVWRGYSQRKRTEKLREEEMIFLGMSLPPDVEAMHCLQKANVLQGEVQKREEISFRQELSTTEGSHIKETLQDQIIQCFLECRHVMGRFPDYPPEKTGGSKAIFIEKHPEEVAEELAAKKEAEKQEKEKDEEDQEQPKVKKPEKAAGKQVVELGWKMGPSNFLSMLEEGSAQYQVFWEKRDNRSDFLQDHDPELIKGGEREEVEEEIRVQVDEVMQEKLLKIKKALDGEIGAQGKAKKGEKGSKSPGKKKISELEKDLTPDRTIDSLFQELAEEGLLIKVKHVHLSDYIGYYDCMRNILRETGAQPLPSIPDVRQLVALYGILPLGSQIIHENAPLVKSLLLAGPAGVGKKMLVHAICTETGANLFNISASNLAGKYPGREGLLMMLHMILKVGKELQPSVVWIQDTEKMYSKGPSKREEEMNFKRLARLVPQFLKVLKPTDRVLLVGTTRRPFDAGVGPLCKAYQKIILIPKPDYLTRFALWKHYILQSGGALTKLVNLNCLAHVSDGFTQGHIVDVVHTVLTELRLLQMDRKPLRTAEFVTPLARHDPVYREEEETFQDTAGTSTTFMSGTGSYSPRSSIATNLMEEENPASCTQPKVSFEGQQGGGQAALPPGVEVVGNPAAAAKLRGEAVMLIYISLVTGDLRSLQVLTERYHLDVNLVFEISKNELEWQVKSQASYGLSGLWTLEEQWELSTPLCLAACHGHPDCLRHLLRRGADPNLAPGGQAPLHWACQGGHSHCLELLLEYRADPNLRSDEGMAPLHLCTSPGSLRCARLLLRHGAAVELPSEAGGDRALHVAARHRLCDHARLYLRRQARVDARNARGETALGVLCGQPPGPGDDSLQLFQLLAAHGADPEARDEGWRRPLHRACGAANAGLVLLLLQRGADANAIDYDGVSPLRWALLGAAAHRDRRPHVTVQLLINHGSQRIWPPAFGKVLKSCAAVPEVIEVLFNSYSQIPVSREWAQAVPEEVFQQHQPFYQSVLGLAGRARCLQHLCRSAIRARLGGRCHSLIPLLPLPGALREFLLLEPQGLVL</sequence>
<dbReference type="SUPFAM" id="SSF52540">
    <property type="entry name" value="P-loop containing nucleoside triphosphate hydrolases"/>
    <property type="match status" value="1"/>
</dbReference>
<reference evidence="7" key="1">
    <citation type="submission" date="2019-04" db="EMBL/GenBank/DDBJ databases">
        <title>Genome assembly of Zosterops borbonicus 15179.</title>
        <authorList>
            <person name="Leroy T."/>
            <person name="Anselmetti Y."/>
            <person name="Tilak M.-K."/>
            <person name="Nabholz B."/>
        </authorList>
    </citation>
    <scope>NUCLEOTIDE SEQUENCE</scope>
    <source>
        <strain evidence="7">HGM_15179</strain>
        <tissue evidence="7">Muscle</tissue>
    </source>
</reference>
<dbReference type="GO" id="GO:0016567">
    <property type="term" value="P:protein ubiquitination"/>
    <property type="evidence" value="ECO:0007669"/>
    <property type="project" value="UniProtKB-UniPathway"/>
</dbReference>
<dbReference type="PROSITE" id="PS50096">
    <property type="entry name" value="IQ"/>
    <property type="match status" value="1"/>
</dbReference>
<keyword evidence="4" id="KW-0040">ANK repeat</keyword>
<dbReference type="Gene3D" id="1.10.750.20">
    <property type="entry name" value="SOCS box"/>
    <property type="match status" value="1"/>
</dbReference>
<gene>
    <name evidence="7" type="ORF">HGM15179_012597</name>
</gene>
<dbReference type="InterPro" id="IPR027417">
    <property type="entry name" value="P-loop_NTPase"/>
</dbReference>
<dbReference type="Pfam" id="PF12796">
    <property type="entry name" value="Ank_2"/>
    <property type="match status" value="1"/>
</dbReference>
<evidence type="ECO:0000259" key="6">
    <source>
        <dbReference type="PROSITE" id="PS50225"/>
    </source>
</evidence>
<keyword evidence="8" id="KW-1185">Reference proteome</keyword>
<dbReference type="Pfam" id="PF00612">
    <property type="entry name" value="IQ"/>
    <property type="match status" value="1"/>
</dbReference>
<evidence type="ECO:0000256" key="2">
    <source>
        <dbReference type="ARBA" id="ARBA00022741"/>
    </source>
</evidence>
<dbReference type="InterPro" id="IPR000048">
    <property type="entry name" value="IQ_motif_EF-hand-BS"/>
</dbReference>
<feature type="repeat" description="ANK" evidence="4">
    <location>
        <begin position="929"/>
        <end position="961"/>
    </location>
</feature>
<dbReference type="PROSITE" id="PS50225">
    <property type="entry name" value="SOCS"/>
    <property type="match status" value="1"/>
</dbReference>
<dbReference type="SMART" id="SM00253">
    <property type="entry name" value="SOCS"/>
    <property type="match status" value="1"/>
</dbReference>
<feature type="repeat" description="ANK" evidence="4">
    <location>
        <begin position="962"/>
        <end position="994"/>
    </location>
</feature>
<dbReference type="OrthoDB" id="3046016at2759"/>
<comment type="pathway">
    <text evidence="1">Protein modification; protein ubiquitination.</text>
</comment>
<dbReference type="GO" id="GO:0016887">
    <property type="term" value="F:ATP hydrolysis activity"/>
    <property type="evidence" value="ECO:0007669"/>
    <property type="project" value="InterPro"/>
</dbReference>
<dbReference type="PANTHER" id="PTHR14690:SF0">
    <property type="entry name" value="IQ MOTIF CONTAINING WITH AAA DOMAIN 1"/>
    <property type="match status" value="1"/>
</dbReference>
<protein>
    <recommendedName>
        <fullName evidence="6">SOCS box domain-containing protein</fullName>
    </recommendedName>
</protein>
<dbReference type="GO" id="GO:0035556">
    <property type="term" value="P:intracellular signal transduction"/>
    <property type="evidence" value="ECO:0007669"/>
    <property type="project" value="InterPro"/>
</dbReference>
<organism evidence="7 8">
    <name type="scientific">Zosterops borbonicus</name>
    <dbReference type="NCBI Taxonomy" id="364589"/>
    <lineage>
        <taxon>Eukaryota</taxon>
        <taxon>Metazoa</taxon>
        <taxon>Chordata</taxon>
        <taxon>Craniata</taxon>
        <taxon>Vertebrata</taxon>
        <taxon>Euteleostomi</taxon>
        <taxon>Archelosauria</taxon>
        <taxon>Archosauria</taxon>
        <taxon>Dinosauria</taxon>
        <taxon>Saurischia</taxon>
        <taxon>Theropoda</taxon>
        <taxon>Coelurosauria</taxon>
        <taxon>Aves</taxon>
        <taxon>Neognathae</taxon>
        <taxon>Neoaves</taxon>
        <taxon>Telluraves</taxon>
        <taxon>Australaves</taxon>
        <taxon>Passeriformes</taxon>
        <taxon>Sylvioidea</taxon>
        <taxon>Zosteropidae</taxon>
        <taxon>Zosterops</taxon>
    </lineage>
</organism>
<proteinExistence type="predicted"/>
<dbReference type="PROSITE" id="PS50297">
    <property type="entry name" value="ANK_REP_REGION"/>
    <property type="match status" value="4"/>
</dbReference>
<dbReference type="InterPro" id="IPR036770">
    <property type="entry name" value="Ankyrin_rpt-contain_sf"/>
</dbReference>
<dbReference type="Pfam" id="PF00004">
    <property type="entry name" value="AAA"/>
    <property type="match status" value="1"/>
</dbReference>
<name>A0A8K1LHR0_9PASS</name>
<dbReference type="PANTHER" id="PTHR14690">
    <property type="entry name" value="IQ MOTIF CONTAINING WITH AAA DOMAIN 1"/>
    <property type="match status" value="1"/>
</dbReference>
<dbReference type="Pfam" id="PF00023">
    <property type="entry name" value="Ank"/>
    <property type="match status" value="2"/>
</dbReference>
<dbReference type="InterPro" id="IPR001496">
    <property type="entry name" value="SOCS_box"/>
</dbReference>
<comment type="caution">
    <text evidence="7">The sequence shown here is derived from an EMBL/GenBank/DDBJ whole genome shotgun (WGS) entry which is preliminary data.</text>
</comment>
<dbReference type="SMART" id="SM00969">
    <property type="entry name" value="SOCS_box"/>
    <property type="match status" value="1"/>
</dbReference>
<evidence type="ECO:0000256" key="4">
    <source>
        <dbReference type="PROSITE-ProRule" id="PRU00023"/>
    </source>
</evidence>
<evidence type="ECO:0000313" key="8">
    <source>
        <dbReference type="Proteomes" id="UP000796761"/>
    </source>
</evidence>
<dbReference type="SUPFAM" id="SSF48403">
    <property type="entry name" value="Ankyrin repeat"/>
    <property type="match status" value="1"/>
</dbReference>
<dbReference type="SUPFAM" id="SSF158235">
    <property type="entry name" value="SOCS box-like"/>
    <property type="match status" value="1"/>
</dbReference>
<feature type="region of interest" description="Disordered" evidence="5">
    <location>
        <begin position="434"/>
        <end position="459"/>
    </location>
</feature>
<dbReference type="CDD" id="cd03723">
    <property type="entry name" value="SOCS_ASB4_ASB18"/>
    <property type="match status" value="1"/>
</dbReference>
<dbReference type="CDD" id="cd23767">
    <property type="entry name" value="IQCD"/>
    <property type="match status" value="1"/>
</dbReference>
<dbReference type="FunFam" id="1.10.8.60:FF:000064">
    <property type="entry name" value="IQ motif containing with AAA domain 1"/>
    <property type="match status" value="1"/>
</dbReference>
<evidence type="ECO:0000256" key="5">
    <source>
        <dbReference type="SAM" id="MobiDB-lite"/>
    </source>
</evidence>
<evidence type="ECO:0000256" key="1">
    <source>
        <dbReference type="ARBA" id="ARBA00004906"/>
    </source>
</evidence>
<feature type="domain" description="SOCS box" evidence="6">
    <location>
        <begin position="1196"/>
        <end position="1233"/>
    </location>
</feature>